<proteinExistence type="predicted"/>
<organism evidence="8 9">
    <name type="scientific">Novipirellula herctigrandis</name>
    <dbReference type="NCBI Taxonomy" id="2527986"/>
    <lineage>
        <taxon>Bacteria</taxon>
        <taxon>Pseudomonadati</taxon>
        <taxon>Planctomycetota</taxon>
        <taxon>Planctomycetia</taxon>
        <taxon>Pirellulales</taxon>
        <taxon>Pirellulaceae</taxon>
        <taxon>Novipirellula</taxon>
    </lineage>
</organism>
<dbReference type="InterPro" id="IPR050903">
    <property type="entry name" value="Bact_Chemotaxis_MeTrfase"/>
</dbReference>
<dbReference type="EC" id="2.1.1.80" evidence="2"/>
<comment type="caution">
    <text evidence="8">The sequence shown here is derived from an EMBL/GenBank/DDBJ whole genome shotgun (WGS) entry which is preliminary data.</text>
</comment>
<reference evidence="8 9" key="1">
    <citation type="submission" date="2019-02" db="EMBL/GenBank/DDBJ databases">
        <title>Deep-cultivation of Planctomycetes and their phenomic and genomic characterization uncovers novel biology.</title>
        <authorList>
            <person name="Wiegand S."/>
            <person name="Jogler M."/>
            <person name="Boedeker C."/>
            <person name="Pinto D."/>
            <person name="Vollmers J."/>
            <person name="Rivas-Marin E."/>
            <person name="Kohn T."/>
            <person name="Peeters S.H."/>
            <person name="Heuer A."/>
            <person name="Rast P."/>
            <person name="Oberbeckmann S."/>
            <person name="Bunk B."/>
            <person name="Jeske O."/>
            <person name="Meyerdierks A."/>
            <person name="Storesund J.E."/>
            <person name="Kallscheuer N."/>
            <person name="Luecker S."/>
            <person name="Lage O.M."/>
            <person name="Pohl T."/>
            <person name="Merkel B.J."/>
            <person name="Hornburger P."/>
            <person name="Mueller R.-W."/>
            <person name="Bruemmer F."/>
            <person name="Labrenz M."/>
            <person name="Spormann A.M."/>
            <person name="Op Den Camp H."/>
            <person name="Overmann J."/>
            <person name="Amann R."/>
            <person name="Jetten M.S.M."/>
            <person name="Mascher T."/>
            <person name="Medema M.H."/>
            <person name="Devos D.P."/>
            <person name="Kaster A.-K."/>
            <person name="Ovreas L."/>
            <person name="Rohde M."/>
            <person name="Galperin M.Y."/>
            <person name="Jogler C."/>
        </authorList>
    </citation>
    <scope>NUCLEOTIDE SEQUENCE [LARGE SCALE GENOMIC DNA]</scope>
    <source>
        <strain evidence="8 9">CA13</strain>
    </source>
</reference>
<dbReference type="InterPro" id="IPR022642">
    <property type="entry name" value="CheR_C"/>
</dbReference>
<evidence type="ECO:0000313" key="9">
    <source>
        <dbReference type="Proteomes" id="UP000315010"/>
    </source>
</evidence>
<evidence type="ECO:0000256" key="2">
    <source>
        <dbReference type="ARBA" id="ARBA00012534"/>
    </source>
</evidence>
<dbReference type="Gene3D" id="3.40.50.150">
    <property type="entry name" value="Vaccinia Virus protein VP39"/>
    <property type="match status" value="1"/>
</dbReference>
<dbReference type="PROSITE" id="PS50123">
    <property type="entry name" value="CHER"/>
    <property type="match status" value="1"/>
</dbReference>
<dbReference type="PRINTS" id="PR00996">
    <property type="entry name" value="CHERMTFRASE"/>
</dbReference>
<evidence type="ECO:0000256" key="3">
    <source>
        <dbReference type="ARBA" id="ARBA00022603"/>
    </source>
</evidence>
<dbReference type="SUPFAM" id="SSF47757">
    <property type="entry name" value="Chemotaxis receptor methyltransferase CheR, N-terminal domain"/>
    <property type="match status" value="1"/>
</dbReference>
<comment type="catalytic activity">
    <reaction evidence="1">
        <text>L-glutamyl-[protein] + S-adenosyl-L-methionine = [protein]-L-glutamate 5-O-methyl ester + S-adenosyl-L-homocysteine</text>
        <dbReference type="Rhea" id="RHEA:24452"/>
        <dbReference type="Rhea" id="RHEA-COMP:10208"/>
        <dbReference type="Rhea" id="RHEA-COMP:10311"/>
        <dbReference type="ChEBI" id="CHEBI:29973"/>
        <dbReference type="ChEBI" id="CHEBI:57856"/>
        <dbReference type="ChEBI" id="CHEBI:59789"/>
        <dbReference type="ChEBI" id="CHEBI:82795"/>
        <dbReference type="EC" id="2.1.1.80"/>
    </reaction>
</comment>
<sequence length="304" mass="34098">MITADVYFSELCDNLRAWCGVTLSPSKTYLVQNRLRGLMSELDTTELGELLRLSKASGGGYIRDRIVDALTTHETLFFRDRQPFEALTKHIIPEIQTQAKGGRKRLRLWSAACSTGQEPYSIAMSLIESVANLSTWDISIVATDVSPNSVEKARTGIFQDHELRRGISDSQQRRFFKRVGDGWQINDEVKRLVRFEIGNLLSGRQPDGLFDIIFCRNVVIYFSGDDPLRTFEMLSNRLSENGRLFVGCSEVLTGMGHILDRDRIGSATCYKRLPIASTAQTSTAQTSRAQTSRAQTSRAQTSTL</sequence>
<dbReference type="AlphaFoldDB" id="A0A5C5YX27"/>
<keyword evidence="5" id="KW-0949">S-adenosyl-L-methionine</keyword>
<dbReference type="SUPFAM" id="SSF53335">
    <property type="entry name" value="S-adenosyl-L-methionine-dependent methyltransferases"/>
    <property type="match status" value="1"/>
</dbReference>
<dbReference type="EMBL" id="SJPJ01000001">
    <property type="protein sequence ID" value="TWT79107.1"/>
    <property type="molecule type" value="Genomic_DNA"/>
</dbReference>
<evidence type="ECO:0000259" key="7">
    <source>
        <dbReference type="PROSITE" id="PS50123"/>
    </source>
</evidence>
<dbReference type="InterPro" id="IPR000780">
    <property type="entry name" value="CheR_MeTrfase"/>
</dbReference>
<dbReference type="InterPro" id="IPR029063">
    <property type="entry name" value="SAM-dependent_MTases_sf"/>
</dbReference>
<evidence type="ECO:0000256" key="5">
    <source>
        <dbReference type="ARBA" id="ARBA00022691"/>
    </source>
</evidence>
<dbReference type="Proteomes" id="UP000315010">
    <property type="component" value="Unassembled WGS sequence"/>
</dbReference>
<dbReference type="Gene3D" id="1.10.155.10">
    <property type="entry name" value="Chemotaxis receptor methyltransferase CheR, N-terminal domain"/>
    <property type="match status" value="1"/>
</dbReference>
<dbReference type="Pfam" id="PF01739">
    <property type="entry name" value="CheR"/>
    <property type="match status" value="1"/>
</dbReference>
<dbReference type="GO" id="GO:0008983">
    <property type="term" value="F:protein-glutamate O-methyltransferase activity"/>
    <property type="evidence" value="ECO:0007669"/>
    <property type="project" value="UniProtKB-EC"/>
</dbReference>
<evidence type="ECO:0000313" key="8">
    <source>
        <dbReference type="EMBL" id="TWT79107.1"/>
    </source>
</evidence>
<accession>A0A5C5YX27</accession>
<dbReference type="RefSeq" id="WP_146394380.1">
    <property type="nucleotide sequence ID" value="NZ_SJPJ01000001.1"/>
</dbReference>
<evidence type="ECO:0000256" key="6">
    <source>
        <dbReference type="SAM" id="MobiDB-lite"/>
    </source>
</evidence>
<keyword evidence="4 8" id="KW-0808">Transferase</keyword>
<keyword evidence="9" id="KW-1185">Reference proteome</keyword>
<feature type="domain" description="CheR-type methyltransferase" evidence="7">
    <location>
        <begin position="1"/>
        <end position="254"/>
    </location>
</feature>
<keyword evidence="3 8" id="KW-0489">Methyltransferase</keyword>
<dbReference type="PANTHER" id="PTHR24422:SF21">
    <property type="entry name" value="CHEMOTAXIS PROTEIN METHYLTRANSFERASE 1"/>
    <property type="match status" value="1"/>
</dbReference>
<feature type="region of interest" description="Disordered" evidence="6">
    <location>
        <begin position="281"/>
        <end position="304"/>
    </location>
</feature>
<name>A0A5C5YX27_9BACT</name>
<protein>
    <recommendedName>
        <fullName evidence="2">protein-glutamate O-methyltransferase</fullName>
        <ecNumber evidence="2">2.1.1.80</ecNumber>
    </recommendedName>
</protein>
<dbReference type="OrthoDB" id="288469at2"/>
<dbReference type="InterPro" id="IPR036804">
    <property type="entry name" value="CheR_N_sf"/>
</dbReference>
<gene>
    <name evidence="8" type="primary">cheR2</name>
    <name evidence="8" type="ORF">CA13_05040</name>
</gene>
<dbReference type="PANTHER" id="PTHR24422">
    <property type="entry name" value="CHEMOTAXIS PROTEIN METHYLTRANSFERASE"/>
    <property type="match status" value="1"/>
</dbReference>
<dbReference type="SMART" id="SM00138">
    <property type="entry name" value="MeTrc"/>
    <property type="match status" value="1"/>
</dbReference>
<dbReference type="GO" id="GO:0032259">
    <property type="term" value="P:methylation"/>
    <property type="evidence" value="ECO:0007669"/>
    <property type="project" value="UniProtKB-KW"/>
</dbReference>
<evidence type="ECO:0000256" key="4">
    <source>
        <dbReference type="ARBA" id="ARBA00022679"/>
    </source>
</evidence>
<evidence type="ECO:0000256" key="1">
    <source>
        <dbReference type="ARBA" id="ARBA00001541"/>
    </source>
</evidence>